<dbReference type="Gene3D" id="3.20.20.100">
    <property type="entry name" value="NADP-dependent oxidoreductase domain"/>
    <property type="match status" value="1"/>
</dbReference>
<feature type="domain" description="NADP-dependent oxidoreductase" evidence="1">
    <location>
        <begin position="19"/>
        <end position="315"/>
    </location>
</feature>
<proteinExistence type="predicted"/>
<accession>A0A6J6C5P1</accession>
<reference evidence="2" key="1">
    <citation type="submission" date="2020-05" db="EMBL/GenBank/DDBJ databases">
        <authorList>
            <person name="Chiriac C."/>
            <person name="Salcher M."/>
            <person name="Ghai R."/>
            <person name="Kavagutti S V."/>
        </authorList>
    </citation>
    <scope>NUCLEOTIDE SEQUENCE</scope>
</reference>
<dbReference type="AlphaFoldDB" id="A0A6J6C5P1"/>
<organism evidence="2">
    <name type="scientific">freshwater metagenome</name>
    <dbReference type="NCBI Taxonomy" id="449393"/>
    <lineage>
        <taxon>unclassified sequences</taxon>
        <taxon>metagenomes</taxon>
        <taxon>ecological metagenomes</taxon>
    </lineage>
</organism>
<dbReference type="GO" id="GO:0016491">
    <property type="term" value="F:oxidoreductase activity"/>
    <property type="evidence" value="ECO:0007669"/>
    <property type="project" value="InterPro"/>
</dbReference>
<dbReference type="InterPro" id="IPR020471">
    <property type="entry name" value="AKR"/>
</dbReference>
<evidence type="ECO:0000259" key="1">
    <source>
        <dbReference type="Pfam" id="PF00248"/>
    </source>
</evidence>
<gene>
    <name evidence="2" type="ORF">UFOPK1506_00158</name>
</gene>
<dbReference type="PANTHER" id="PTHR42686:SF1">
    <property type="entry name" value="GH17980P-RELATED"/>
    <property type="match status" value="1"/>
</dbReference>
<dbReference type="PANTHER" id="PTHR42686">
    <property type="entry name" value="GH17980P-RELATED"/>
    <property type="match status" value="1"/>
</dbReference>
<dbReference type="Pfam" id="PF00248">
    <property type="entry name" value="Aldo_ket_red"/>
    <property type="match status" value="1"/>
</dbReference>
<dbReference type="InterPro" id="IPR036812">
    <property type="entry name" value="NAD(P)_OxRdtase_dom_sf"/>
</dbReference>
<evidence type="ECO:0000313" key="2">
    <source>
        <dbReference type="EMBL" id="CAB4546640.1"/>
    </source>
</evidence>
<dbReference type="GO" id="GO:0005829">
    <property type="term" value="C:cytosol"/>
    <property type="evidence" value="ECO:0007669"/>
    <property type="project" value="TreeGrafter"/>
</dbReference>
<dbReference type="InterPro" id="IPR023210">
    <property type="entry name" value="NADP_OxRdtase_dom"/>
</dbReference>
<dbReference type="EMBL" id="CAEZSV010000015">
    <property type="protein sequence ID" value="CAB4546640.1"/>
    <property type="molecule type" value="Genomic_DNA"/>
</dbReference>
<dbReference type="SUPFAM" id="SSF51430">
    <property type="entry name" value="NAD(P)-linked oxidoreductase"/>
    <property type="match status" value="1"/>
</dbReference>
<protein>
    <submittedName>
        <fullName evidence="2">Unannotated protein</fullName>
    </submittedName>
</protein>
<name>A0A6J6C5P1_9ZZZZ</name>
<sequence length="325" mass="35434">MPNHNQKISLKRTALEISRLGLGTAPLGGMFSSVSEQDSDDLIATALNLGINYIDTAPLYGHGRSEIRLGRALRAANSNYVLSTKVGRVLNETSSPDKEFFKDADPTKESVYDWSAEGIKRSLEESLERLGIDHVDILLMHDCEDYLEQAINVAYPVLDDYRSQGIIKAVGMGLNLCAPSIKVMQETDLDCALIAGRYTLLDQEAQEELFPLALKKNVSMIIGGVYNSGVLANPVKGAAYNYAPVSEDLLDRALAIKDFLAERGVSLTAAAIQFPLRHPAVTTVLTGSRSTEELRANVADFNTDIPDSVWSELEASGLIKPLLLH</sequence>